<protein>
    <submittedName>
        <fullName evidence="8">PH, RCC1 and FYVE domains-containing protein 1</fullName>
    </submittedName>
</protein>
<organism evidence="8 9">
    <name type="scientific">Glycine soja</name>
    <name type="common">Wild soybean</name>
    <dbReference type="NCBI Taxonomy" id="3848"/>
    <lineage>
        <taxon>Eukaryota</taxon>
        <taxon>Viridiplantae</taxon>
        <taxon>Streptophyta</taxon>
        <taxon>Embryophyta</taxon>
        <taxon>Tracheophyta</taxon>
        <taxon>Spermatophyta</taxon>
        <taxon>Magnoliopsida</taxon>
        <taxon>eudicotyledons</taxon>
        <taxon>Gunneridae</taxon>
        <taxon>Pentapetalae</taxon>
        <taxon>rosids</taxon>
        <taxon>fabids</taxon>
        <taxon>Fabales</taxon>
        <taxon>Fabaceae</taxon>
        <taxon>Papilionoideae</taxon>
        <taxon>50 kb inversion clade</taxon>
        <taxon>NPAAA clade</taxon>
        <taxon>indigoferoid/millettioid clade</taxon>
        <taxon>Phaseoleae</taxon>
        <taxon>Glycine</taxon>
        <taxon>Glycine subgen. Soja</taxon>
    </lineage>
</organism>
<gene>
    <name evidence="8" type="ORF">D0Y65_030513</name>
</gene>
<keyword evidence="9" id="KW-1185">Reference proteome</keyword>
<evidence type="ECO:0000256" key="4">
    <source>
        <dbReference type="ARBA" id="ARBA00022833"/>
    </source>
</evidence>
<evidence type="ECO:0000313" key="8">
    <source>
        <dbReference type="EMBL" id="RZB80821.1"/>
    </source>
</evidence>
<evidence type="ECO:0000256" key="6">
    <source>
        <dbReference type="SAM" id="MobiDB-lite"/>
    </source>
</evidence>
<proteinExistence type="predicted"/>
<dbReference type="Gene3D" id="2.130.10.30">
    <property type="entry name" value="Regulator of chromosome condensation 1/beta-lactamase-inhibitor protein II"/>
    <property type="match status" value="1"/>
</dbReference>
<sequence length="371" mass="40877">MVSLGILNMTERFHAWSETRLPGESIEEIACRAYHVAVLTSKNEVYTWGKGANGRLGHADVEDRKTPALVEALKDRHVKYIACGSNNSAAICLHKWVSGAEQSQCSTSGQAFGFTRKRHNCYNCGLVHCHSCSSRKALGAAHAPNPGKPYRENKDRLDKSDLRLSKAVIPSNMDLIKQLDTKAAKQGNKVPRPVVAPSRVSSRSVSHFSKRPSPPRSATPIPTTSGLAFSKSISDSLKKTNELLNQEVQKLHAQVHVKSPRQTCELQELEIQRSTKKPQEAMALFAEESAKCKAAKEVIKSLTVQVKSPRQTCELQELEIQRSTKKPQEAMALFAEESAKCKAAKEVIKSLTVQLKDPAEKLPTGVYDAEN</sequence>
<evidence type="ECO:0000256" key="5">
    <source>
        <dbReference type="PROSITE-ProRule" id="PRU00235"/>
    </source>
</evidence>
<dbReference type="Pfam" id="PF00415">
    <property type="entry name" value="RCC1"/>
    <property type="match status" value="1"/>
</dbReference>
<dbReference type="PROSITE" id="PS50012">
    <property type="entry name" value="RCC1_3"/>
    <property type="match status" value="1"/>
</dbReference>
<dbReference type="PANTHER" id="PTHR22870:SF355">
    <property type="entry name" value="CHROMOSOME CONDENSATION REGULATOR RCC1 REPEAT PROTEIN"/>
    <property type="match status" value="1"/>
</dbReference>
<dbReference type="Proteomes" id="UP000289340">
    <property type="component" value="Chromosome 11"/>
</dbReference>
<dbReference type="Pfam" id="PF01363">
    <property type="entry name" value="FYVE"/>
    <property type="match status" value="1"/>
</dbReference>
<dbReference type="InterPro" id="IPR009091">
    <property type="entry name" value="RCC1/BLIP-II"/>
</dbReference>
<accession>A0A445I3X4</accession>
<dbReference type="GO" id="GO:0008270">
    <property type="term" value="F:zinc ion binding"/>
    <property type="evidence" value="ECO:0007669"/>
    <property type="project" value="UniProtKB-KW"/>
</dbReference>
<feature type="compositionally biased region" description="Basic and acidic residues" evidence="6">
    <location>
        <begin position="149"/>
        <end position="159"/>
    </location>
</feature>
<feature type="domain" description="FYVE zinc finger" evidence="7">
    <location>
        <begin position="93"/>
        <end position="156"/>
    </location>
</feature>
<evidence type="ECO:0000256" key="1">
    <source>
        <dbReference type="ARBA" id="ARBA00022723"/>
    </source>
</evidence>
<feature type="repeat" description="RCC1" evidence="5">
    <location>
        <begin position="43"/>
        <end position="94"/>
    </location>
</feature>
<dbReference type="AlphaFoldDB" id="A0A445I3X4"/>
<feature type="region of interest" description="Disordered" evidence="6">
    <location>
        <begin position="138"/>
        <end position="159"/>
    </location>
</feature>
<dbReference type="EMBL" id="QZWG01000011">
    <property type="protein sequence ID" value="RZB80821.1"/>
    <property type="molecule type" value="Genomic_DNA"/>
</dbReference>
<feature type="region of interest" description="Disordered" evidence="6">
    <location>
        <begin position="181"/>
        <end position="226"/>
    </location>
</feature>
<keyword evidence="2" id="KW-0677">Repeat</keyword>
<keyword evidence="4" id="KW-0862">Zinc</keyword>
<dbReference type="InterPro" id="IPR000306">
    <property type="entry name" value="Znf_FYVE"/>
</dbReference>
<dbReference type="Pfam" id="PF13713">
    <property type="entry name" value="BRX_N"/>
    <property type="match status" value="2"/>
</dbReference>
<dbReference type="InterPro" id="IPR011011">
    <property type="entry name" value="Znf_FYVE_PHD"/>
</dbReference>
<dbReference type="SUPFAM" id="SSF57903">
    <property type="entry name" value="FYVE/PHD zinc finger"/>
    <property type="match status" value="1"/>
</dbReference>
<dbReference type="SMART" id="SM00064">
    <property type="entry name" value="FYVE"/>
    <property type="match status" value="1"/>
</dbReference>
<dbReference type="SUPFAM" id="SSF50985">
    <property type="entry name" value="RCC1/BLIP-II"/>
    <property type="match status" value="1"/>
</dbReference>
<reference evidence="8 9" key="1">
    <citation type="submission" date="2018-09" db="EMBL/GenBank/DDBJ databases">
        <title>A high-quality reference genome of wild soybean provides a powerful tool to mine soybean genomes.</title>
        <authorList>
            <person name="Xie M."/>
            <person name="Chung C.Y.L."/>
            <person name="Li M.-W."/>
            <person name="Wong F.-L."/>
            <person name="Chan T.-F."/>
            <person name="Lam H.-M."/>
        </authorList>
    </citation>
    <scope>NUCLEOTIDE SEQUENCE [LARGE SCALE GENOMIC DNA]</scope>
    <source>
        <strain evidence="9">cv. W05</strain>
        <tissue evidence="8">Hypocotyl of etiolated seedlings</tissue>
    </source>
</reference>
<evidence type="ECO:0000313" key="9">
    <source>
        <dbReference type="Proteomes" id="UP000289340"/>
    </source>
</evidence>
<keyword evidence="1" id="KW-0479">Metal-binding</keyword>
<dbReference type="PANTHER" id="PTHR22870">
    <property type="entry name" value="REGULATOR OF CHROMOSOME CONDENSATION"/>
    <property type="match status" value="1"/>
</dbReference>
<dbReference type="InterPro" id="IPR000408">
    <property type="entry name" value="Reg_chr_condens"/>
</dbReference>
<dbReference type="InterPro" id="IPR051210">
    <property type="entry name" value="Ub_ligase/GEF_domain"/>
</dbReference>
<dbReference type="InterPro" id="IPR027988">
    <property type="entry name" value="BRX_N"/>
</dbReference>
<name>A0A445I3X4_GLYSO</name>
<evidence type="ECO:0000256" key="2">
    <source>
        <dbReference type="ARBA" id="ARBA00022737"/>
    </source>
</evidence>
<feature type="compositionally biased region" description="Low complexity" evidence="6">
    <location>
        <begin position="190"/>
        <end position="207"/>
    </location>
</feature>
<evidence type="ECO:0000259" key="7">
    <source>
        <dbReference type="SMART" id="SM00064"/>
    </source>
</evidence>
<evidence type="ECO:0000256" key="3">
    <source>
        <dbReference type="ARBA" id="ARBA00022771"/>
    </source>
</evidence>
<comment type="caution">
    <text evidence="8">The sequence shown here is derived from an EMBL/GenBank/DDBJ whole genome shotgun (WGS) entry which is preliminary data.</text>
</comment>
<keyword evidence="3" id="KW-0863">Zinc-finger</keyword>